<dbReference type="Proteomes" id="UP000557717">
    <property type="component" value="Unassembled WGS sequence"/>
</dbReference>
<feature type="transmembrane region" description="Helical" evidence="4">
    <location>
        <begin position="257"/>
        <end position="275"/>
    </location>
</feature>
<dbReference type="RefSeq" id="WP_184019753.1">
    <property type="nucleotide sequence ID" value="NZ_JACHFD010000014.1"/>
</dbReference>
<reference evidence="5 6" key="1">
    <citation type="submission" date="2020-08" db="EMBL/GenBank/DDBJ databases">
        <title>Genomic Encyclopedia of Type Strains, Phase IV (KMG-IV): sequencing the most valuable type-strain genomes for metagenomic binning, comparative biology and taxonomic classification.</title>
        <authorList>
            <person name="Goeker M."/>
        </authorList>
    </citation>
    <scope>NUCLEOTIDE SEQUENCE [LARGE SCALE GENOMIC DNA]</scope>
    <source>
        <strain evidence="5 6">YC6886</strain>
    </source>
</reference>
<keyword evidence="1 4" id="KW-0812">Transmembrane</keyword>
<dbReference type="InterPro" id="IPR053160">
    <property type="entry name" value="MFS_DHA3_Transporter"/>
</dbReference>
<evidence type="ECO:0000256" key="3">
    <source>
        <dbReference type="ARBA" id="ARBA00023136"/>
    </source>
</evidence>
<feature type="transmembrane region" description="Helical" evidence="4">
    <location>
        <begin position="72"/>
        <end position="98"/>
    </location>
</feature>
<dbReference type="SUPFAM" id="SSF103473">
    <property type="entry name" value="MFS general substrate transporter"/>
    <property type="match status" value="1"/>
</dbReference>
<dbReference type="InterPro" id="IPR036259">
    <property type="entry name" value="MFS_trans_sf"/>
</dbReference>
<proteinExistence type="predicted"/>
<dbReference type="Pfam" id="PF07690">
    <property type="entry name" value="MFS_1"/>
    <property type="match status" value="1"/>
</dbReference>
<feature type="transmembrane region" description="Helical" evidence="4">
    <location>
        <begin position="390"/>
        <end position="407"/>
    </location>
</feature>
<sequence length="416" mass="44807">MIFRFSLYGFLKNLRFFEAFLILALRERGFDFLAIGTLISIREITTHILEIPSGAAADAWGRKLCMVGSMSAYVACFLLLGAAQSFAPMAIAMVLYGLGDAFRSGTHKAMIYTWLRSQGREKEKTAVYGYTRSWSKMGSAISALIAAALVTWSGNYASVFYWSALPSFLNVVNLASYPKALDGGCHGLKKGLFAATWQTLVDSFREFKNLGPLRRLVGESVAIEGSYEVVKDYLQPVLQTAALTLPVMAATPAVHRTAWVTGITYAVVFAAGSAASRRAHRWESTCGGNEPATRHLLLLSGIVLALVPVTLIAHLPWLAAGGFVALGLMQNLWRPIHVGRFDENSSEGIGATVLSVEAQAKSVAAAVWAPLLGACIDASTANSEPLSPQALWPIGLPALPLLIAWLCRRPAKMAPA</sequence>
<evidence type="ECO:0000313" key="5">
    <source>
        <dbReference type="EMBL" id="MBB5352588.1"/>
    </source>
</evidence>
<dbReference type="PANTHER" id="PTHR23530:SF1">
    <property type="entry name" value="PERMEASE, MAJOR FACILITATOR SUPERFAMILY-RELATED"/>
    <property type="match status" value="1"/>
</dbReference>
<dbReference type="PANTHER" id="PTHR23530">
    <property type="entry name" value="TRANSPORT PROTEIN-RELATED"/>
    <property type="match status" value="1"/>
</dbReference>
<evidence type="ECO:0000256" key="2">
    <source>
        <dbReference type="ARBA" id="ARBA00022989"/>
    </source>
</evidence>
<feature type="transmembrane region" description="Helical" evidence="4">
    <location>
        <begin position="140"/>
        <end position="164"/>
    </location>
</feature>
<keyword evidence="3 4" id="KW-0472">Membrane</keyword>
<accession>A0A840VD83</accession>
<evidence type="ECO:0000256" key="4">
    <source>
        <dbReference type="SAM" id="Phobius"/>
    </source>
</evidence>
<protein>
    <submittedName>
        <fullName evidence="5">MFS family permease</fullName>
    </submittedName>
</protein>
<evidence type="ECO:0000256" key="1">
    <source>
        <dbReference type="ARBA" id="ARBA00022692"/>
    </source>
</evidence>
<name>A0A840VD83_9BACT</name>
<dbReference type="EMBL" id="JACHFD010000014">
    <property type="protein sequence ID" value="MBB5352588.1"/>
    <property type="molecule type" value="Genomic_DNA"/>
</dbReference>
<keyword evidence="2 4" id="KW-1133">Transmembrane helix</keyword>
<keyword evidence="6" id="KW-1185">Reference proteome</keyword>
<feature type="transmembrane region" description="Helical" evidence="4">
    <location>
        <begin position="296"/>
        <end position="319"/>
    </location>
</feature>
<comment type="caution">
    <text evidence="5">The sequence shown here is derived from an EMBL/GenBank/DDBJ whole genome shotgun (WGS) entry which is preliminary data.</text>
</comment>
<dbReference type="GO" id="GO:0022857">
    <property type="term" value="F:transmembrane transporter activity"/>
    <property type="evidence" value="ECO:0007669"/>
    <property type="project" value="InterPro"/>
</dbReference>
<dbReference type="InterPro" id="IPR011701">
    <property type="entry name" value="MFS"/>
</dbReference>
<dbReference type="Gene3D" id="1.20.1250.20">
    <property type="entry name" value="MFS general substrate transporter like domains"/>
    <property type="match status" value="1"/>
</dbReference>
<gene>
    <name evidence="5" type="ORF">HNR46_002836</name>
</gene>
<evidence type="ECO:0000313" key="6">
    <source>
        <dbReference type="Proteomes" id="UP000557717"/>
    </source>
</evidence>
<dbReference type="AlphaFoldDB" id="A0A840VD83"/>
<organism evidence="5 6">
    <name type="scientific">Haloferula luteola</name>
    <dbReference type="NCBI Taxonomy" id="595692"/>
    <lineage>
        <taxon>Bacteria</taxon>
        <taxon>Pseudomonadati</taxon>
        <taxon>Verrucomicrobiota</taxon>
        <taxon>Verrucomicrobiia</taxon>
        <taxon>Verrucomicrobiales</taxon>
        <taxon>Verrucomicrobiaceae</taxon>
        <taxon>Haloferula</taxon>
    </lineage>
</organism>